<dbReference type="EMBL" id="HACM01008633">
    <property type="protein sequence ID" value="CRZ09075.1"/>
    <property type="molecule type" value="Transcribed_RNA"/>
</dbReference>
<dbReference type="PANTHER" id="PTHR12300">
    <property type="entry name" value="HVA22-LIKE PROTEINS"/>
    <property type="match status" value="1"/>
</dbReference>
<evidence type="ECO:0000256" key="1">
    <source>
        <dbReference type="ARBA" id="ARBA00004141"/>
    </source>
</evidence>
<keyword evidence="5 8" id="KW-0472">Membrane</keyword>
<dbReference type="GO" id="GO:0016020">
    <property type="term" value="C:membrane"/>
    <property type="evidence" value="ECO:0007669"/>
    <property type="project" value="UniProtKB-SubCell"/>
</dbReference>
<evidence type="ECO:0000256" key="6">
    <source>
        <dbReference type="RuleBase" id="RU362006"/>
    </source>
</evidence>
<evidence type="ECO:0000256" key="5">
    <source>
        <dbReference type="ARBA" id="ARBA00023136"/>
    </source>
</evidence>
<organism evidence="9">
    <name type="scientific">Spongospora subterranea</name>
    <dbReference type="NCBI Taxonomy" id="70186"/>
    <lineage>
        <taxon>Eukaryota</taxon>
        <taxon>Sar</taxon>
        <taxon>Rhizaria</taxon>
        <taxon>Endomyxa</taxon>
        <taxon>Phytomyxea</taxon>
        <taxon>Plasmodiophorida</taxon>
        <taxon>Plasmodiophoridae</taxon>
        <taxon>Spongospora</taxon>
    </lineage>
</organism>
<evidence type="ECO:0000256" key="4">
    <source>
        <dbReference type="ARBA" id="ARBA00022989"/>
    </source>
</evidence>
<feature type="transmembrane region" description="Helical" evidence="8">
    <location>
        <begin position="157"/>
        <end position="177"/>
    </location>
</feature>
<dbReference type="Pfam" id="PF03134">
    <property type="entry name" value="TB2_DP1_HVA22"/>
    <property type="match status" value="1"/>
</dbReference>
<comment type="subcellular location">
    <subcellularLocation>
        <location evidence="1 6">Membrane</location>
        <topology evidence="1 6">Multi-pass membrane protein</topology>
    </subcellularLocation>
</comment>
<feature type="transmembrane region" description="Helical" evidence="8">
    <location>
        <begin position="125"/>
        <end position="145"/>
    </location>
</feature>
<feature type="transmembrane region" description="Helical" evidence="8">
    <location>
        <begin position="73"/>
        <end position="105"/>
    </location>
</feature>
<dbReference type="AlphaFoldDB" id="A0A0H5R4E0"/>
<evidence type="ECO:0000256" key="2">
    <source>
        <dbReference type="ARBA" id="ARBA00008573"/>
    </source>
</evidence>
<protein>
    <recommendedName>
        <fullName evidence="10">Receptor expression-enhancing protein</fullName>
    </recommendedName>
</protein>
<evidence type="ECO:0000313" key="9">
    <source>
        <dbReference type="EMBL" id="CRZ09075.1"/>
    </source>
</evidence>
<dbReference type="PANTHER" id="PTHR12300:SF161">
    <property type="entry name" value="RECEPTOR EXPRESSION-ENHANCING PROTEIN"/>
    <property type="match status" value="1"/>
</dbReference>
<sequence>MTLGSDDVDDDVGSGSSPVKRNPALSALDNVANSLARMASPEPVRLNQLDRRLEQYGVLNELESSTGIRKSHWLVLAAIFAMAFILFGFGANALCEWIGFIYPVYASFKCLEDDSINREAVSAWLIYWIVFGVSHTYEFVADSILSRFPFYYPLKVVFVLWCLLPHYRGAAIIYSMWLQPALCWLQPRIDIAQSDLTHVARNSVNAVCVHLRASFSASMRRYPAVSKLLKTVS</sequence>
<keyword evidence="4 8" id="KW-1133">Transmembrane helix</keyword>
<evidence type="ECO:0008006" key="10">
    <source>
        <dbReference type="Google" id="ProtNLM"/>
    </source>
</evidence>
<name>A0A0H5R4E0_9EUKA</name>
<proteinExistence type="inferred from homology"/>
<evidence type="ECO:0000256" key="7">
    <source>
        <dbReference type="SAM" id="MobiDB-lite"/>
    </source>
</evidence>
<reference evidence="9" key="1">
    <citation type="submission" date="2015-04" db="EMBL/GenBank/DDBJ databases">
        <title>The genome sequence of the plant pathogenic Rhizarian Plasmodiophora brassicae reveals insights in its biotrophic life cycle and the origin of chitin synthesis.</title>
        <authorList>
            <person name="Schwelm A."/>
            <person name="Fogelqvist J."/>
            <person name="Knaust A."/>
            <person name="Julke S."/>
            <person name="Lilja T."/>
            <person name="Dhandapani V."/>
            <person name="Bonilla-Rosso G."/>
            <person name="Karlsson M."/>
            <person name="Shevchenko A."/>
            <person name="Choi S.R."/>
            <person name="Kim H.G."/>
            <person name="Park J.Y."/>
            <person name="Lim Y.P."/>
            <person name="Ludwig-Muller J."/>
            <person name="Dixelius C."/>
        </authorList>
    </citation>
    <scope>NUCLEOTIDE SEQUENCE</scope>
    <source>
        <tissue evidence="9">Potato root galls</tissue>
    </source>
</reference>
<evidence type="ECO:0000256" key="3">
    <source>
        <dbReference type="ARBA" id="ARBA00022692"/>
    </source>
</evidence>
<keyword evidence="3 8" id="KW-0812">Transmembrane</keyword>
<evidence type="ECO:0000256" key="8">
    <source>
        <dbReference type="SAM" id="Phobius"/>
    </source>
</evidence>
<comment type="similarity">
    <text evidence="2 6">Belongs to the DP1 family.</text>
</comment>
<accession>A0A0H5R4E0</accession>
<feature type="compositionally biased region" description="Acidic residues" evidence="7">
    <location>
        <begin position="1"/>
        <end position="12"/>
    </location>
</feature>
<feature type="region of interest" description="Disordered" evidence="7">
    <location>
        <begin position="1"/>
        <end position="23"/>
    </location>
</feature>
<dbReference type="InterPro" id="IPR004345">
    <property type="entry name" value="TB2_DP1_HVA22"/>
</dbReference>